<name>A0ABV6B409_9DEIO</name>
<keyword evidence="1" id="KW-0812">Transmembrane</keyword>
<comment type="caution">
    <text evidence="2">The sequence shown here is derived from an EMBL/GenBank/DDBJ whole genome shotgun (WGS) entry which is preliminary data.</text>
</comment>
<sequence length="123" mass="12810">MKLSKWQMLIVLAALAVLLLGAATSPLVYALLLIGARVVLLTYSAQRGVELIGGAARDLMAFLSGLGGLLYILGIAAELLGLANINGRDLDFLVRAVGIAFMVLPLAVAGLPRRARLALGLVC</sequence>
<evidence type="ECO:0000313" key="3">
    <source>
        <dbReference type="Proteomes" id="UP001589733"/>
    </source>
</evidence>
<feature type="transmembrane region" description="Helical" evidence="1">
    <location>
        <begin position="92"/>
        <end position="111"/>
    </location>
</feature>
<dbReference type="RefSeq" id="WP_380015418.1">
    <property type="nucleotide sequence ID" value="NZ_JBHLYR010000062.1"/>
</dbReference>
<keyword evidence="3" id="KW-1185">Reference proteome</keyword>
<gene>
    <name evidence="2" type="ORF">ACFFLM_21305</name>
</gene>
<dbReference type="Proteomes" id="UP001589733">
    <property type="component" value="Unassembled WGS sequence"/>
</dbReference>
<keyword evidence="1" id="KW-1133">Transmembrane helix</keyword>
<dbReference type="EMBL" id="JBHLYR010000062">
    <property type="protein sequence ID" value="MFB9994498.1"/>
    <property type="molecule type" value="Genomic_DNA"/>
</dbReference>
<feature type="transmembrane region" description="Helical" evidence="1">
    <location>
        <begin position="59"/>
        <end position="80"/>
    </location>
</feature>
<protein>
    <submittedName>
        <fullName evidence="2">Uncharacterized protein</fullName>
    </submittedName>
</protein>
<proteinExistence type="predicted"/>
<evidence type="ECO:0000256" key="1">
    <source>
        <dbReference type="SAM" id="Phobius"/>
    </source>
</evidence>
<organism evidence="2 3">
    <name type="scientific">Deinococcus oregonensis</name>
    <dbReference type="NCBI Taxonomy" id="1805970"/>
    <lineage>
        <taxon>Bacteria</taxon>
        <taxon>Thermotogati</taxon>
        <taxon>Deinococcota</taxon>
        <taxon>Deinococci</taxon>
        <taxon>Deinococcales</taxon>
        <taxon>Deinococcaceae</taxon>
        <taxon>Deinococcus</taxon>
    </lineage>
</organism>
<evidence type="ECO:0000313" key="2">
    <source>
        <dbReference type="EMBL" id="MFB9994498.1"/>
    </source>
</evidence>
<accession>A0ABV6B409</accession>
<reference evidence="2 3" key="1">
    <citation type="submission" date="2024-09" db="EMBL/GenBank/DDBJ databases">
        <authorList>
            <person name="Sun Q."/>
            <person name="Mori K."/>
        </authorList>
    </citation>
    <scope>NUCLEOTIDE SEQUENCE [LARGE SCALE GENOMIC DNA]</scope>
    <source>
        <strain evidence="2 3">JCM 13503</strain>
    </source>
</reference>
<keyword evidence="1" id="KW-0472">Membrane</keyword>